<dbReference type="SUPFAM" id="SSF55874">
    <property type="entry name" value="ATPase domain of HSP90 chaperone/DNA topoisomerase II/histidine kinase"/>
    <property type="match status" value="1"/>
</dbReference>
<dbReference type="SUPFAM" id="SSF55781">
    <property type="entry name" value="GAF domain-like"/>
    <property type="match status" value="1"/>
</dbReference>
<evidence type="ECO:0000256" key="3">
    <source>
        <dbReference type="ARBA" id="ARBA00022679"/>
    </source>
</evidence>
<evidence type="ECO:0000259" key="7">
    <source>
        <dbReference type="PROSITE" id="PS50011"/>
    </source>
</evidence>
<dbReference type="InterPro" id="IPR001789">
    <property type="entry name" value="Sig_transdc_resp-reg_receiver"/>
</dbReference>
<organism evidence="10 11">
    <name type="scientific">Ceriporiopsis subvermispora (strain B)</name>
    <name type="common">White-rot fungus</name>
    <name type="synonym">Gelatoporia subvermispora</name>
    <dbReference type="NCBI Taxonomy" id="914234"/>
    <lineage>
        <taxon>Eukaryota</taxon>
        <taxon>Fungi</taxon>
        <taxon>Dikarya</taxon>
        <taxon>Basidiomycota</taxon>
        <taxon>Agaricomycotina</taxon>
        <taxon>Agaricomycetes</taxon>
        <taxon>Polyporales</taxon>
        <taxon>Gelatoporiaceae</taxon>
        <taxon>Gelatoporia</taxon>
    </lineage>
</organism>
<sequence length="2342" mass="259310">MRRRYALPALPNLYFREGILSVPGYTFEKAVPWEDTGSMTLLAEGTSLKDGSAVLAKIAPAHSNASICLEREAHILERMSTSPESSSTTLRLIEFFSIPRTNGDCIVLLLIHPGLNILARYFPPLKVNDLLLGDVSRPRPPAPQRDIYMMGVDEPYPIEEMEAIEIMDLASFLEFAIQATHCLEMMHRTGLIHREVRANAFHLNAHSGLVRMVHFGNRAVSLEQFGVPSAFVLRADAFEEVKKLKVKEALCYFAPEQTGSMEALNEDHRTDLYSLGVMFWTLLVGRGTMPFEGGPLELLHAIVQKRPMPVHEVRRDVPHVLALIIDKLLAKNPDQRYQSAYGLKADLLHCQRLLLTAVSLVSDQSTELIPYFDIAQEDRFMEFTIPSPLFGRDKELEIIRNIIRHTSTSYSRHIGASRMLGSSEGRAPSARASAVEDMSESRSSRSGASVQRASSSERMTSSVATRTSPSPVAGMNGGSGSAAGLVNGLGSVGSGTATEMAASPRNSVSAMSVSTATSPPPMSGSDGLRRAALRPSTGRARTHAAIVCGPPGAGKSSLIMAHQAKWRSHGLWGQAKFSDVESAPFASLLACLSSVLRQLIVFHTDLHSFVTALRARLGPQLQNVPLLYEGVPELRDILALFDISLEVPHETLETHELRARFQSLVQNVFSVLAETRLFALFLDDLHDASDYSLDLINALVNSRSRILIFATVRSDDPEMVERIRNTFSIKSATWLNLEPLTYSAISTMVSRTLRRSKEDTATLSRLVHAASRGNPFSARNILTTLQRQRHIRFNWDKNWWEYDIAAIESSLLDKKMVADPTDLSYLISHLRELPEEARKYITWASFFGPTFKVTEVALMMDWEDSSTSSGSEEEADDTWNVSKAVTNIRAKETATPSTGRASVKGLQAAVAEGWLVQRARDMCTFAHDRYRQAAQAEAEALPEGSIAKMSFRIILMMLHDATPDVYRIAEHAKRCLPLLREHAKRDELLELSIDAGDSARARGAHELALQSYLNARSLLDDDCWKKDAARTALVYQKIAELYTWKGEFKLSDELVEECLEHTEEPESRVKMLRLRSRNHWMRGNYKAALNDNLLGLHILGVEVNSAPSRREADIMFEQVKNEILAVGLDEILSIPRARDPRTDLAIALLNDAGTNAYWSTGEGFADVIGLTTVQLALRSGMCPGTALGFFWALGAAAERRELYRFSADLGKLALRIADMYGSSYEKCRALVLFSSMVSGFDNVHIRANLARLEEAMKYGQSAGDRVYTSFASVHIIQTRLWVCDHLSELVFAAEESVSDVKLWSPSGDIAVLGQGLLNCIRAMGGYTIAASADTAFDTDHFTEREYIAQVQATSNNFVIAMNWYNSYKLVGLFCLGFVDEAAALGFSVYETRDKHPNHRHTRYALFFHNLALISSIRQGHLRQDVCQEYMRQVDLNQAYIKKWLSPSPVNTSAWVALVDAEMASLINSPDAFKLYDVAVKLAVNNDWLLEGGLALFLQGSHFVRCGVEGLGGELQHRGIARQAQWGARGLVNYLTSLLDARAQMPLKRHTFTSDVAVQTDSVVVATSPQVQSPYERTKAELSEEDEMTTLTAADLASILKWSKEISSDINLPMALQRLTEIATENSGSQCTCVVIAREAGDYTVATNMIPPDACQVHENPMPLRSITDPLQRAIIQHALNTKERLYYEDITVEPRFASEAQHSTHRSVVCLPIFSNRGQTFGAVYLASKYAFSPNTVTVLTLLCQQASIGISNALLFRSVQAGTRENLKMISAQREALEAARKSREDALKATKIKSNFLASMSHELRTPFSSFYGLLDILGGTELNSGQREIVQTAKQSCELLLKIIDSILDYSKLEASALKLEYSGFAIEDMIADCMELLLPMAAKKLDLSYNIEAEVPPWIKADYARIRQVLMNLIGNAVKFTSQGFVRVVCSLDPNTPTSPGEVVVKFAIQDTGIGMSRSDIDLLFVPFQQADNSSTRRFGGTGLGLSISRQLVKLMGGAIGVQSELGIGSLFWFTIPVKVYDSPEAKQSLTDVERVKTQLARPNPPRILISSPSSATLSLLSTMLSGFQVTTVSSIADVEQFLRSTRDFRPGLDFMILDDQSETRVDGLAKLMQSLDYESLKETKLVHLLTPTTENLTGNPTLRTDPNAGIVRMTKPPRQARLIQTLASLKNLPDQMLSLSTLGSSGPREEDLLAKRTLYGNVLVAEDNPVAQKLLIKQLERYDLNVIARSNGEEAIEEWEAHDPDYFSVALFDHHMPICDGVEACKRIRILENKRRVPISLPIVALSADCQESTKQLCLSAGMNAFFSKPLRKVDLMSLLAMFGTPHANTDVTISPS</sequence>
<dbReference type="OrthoDB" id="60033at2759"/>
<dbReference type="Pfam" id="PF13185">
    <property type="entry name" value="GAF_2"/>
    <property type="match status" value="1"/>
</dbReference>
<dbReference type="Pfam" id="PF13191">
    <property type="entry name" value="AAA_16"/>
    <property type="match status" value="1"/>
</dbReference>
<dbReference type="SMART" id="SM00388">
    <property type="entry name" value="HisKA"/>
    <property type="match status" value="1"/>
</dbReference>
<dbReference type="InterPro" id="IPR036890">
    <property type="entry name" value="HATPase_C_sf"/>
</dbReference>
<feature type="domain" description="Histidine kinase" evidence="8">
    <location>
        <begin position="1801"/>
        <end position="2024"/>
    </location>
</feature>
<feature type="domain" description="Response regulatory" evidence="9">
    <location>
        <begin position="2206"/>
        <end position="2329"/>
    </location>
</feature>
<dbReference type="InterPro" id="IPR005467">
    <property type="entry name" value="His_kinase_dom"/>
</dbReference>
<dbReference type="SUPFAM" id="SSF47384">
    <property type="entry name" value="Homodimeric domain of signal transducing histidine kinase"/>
    <property type="match status" value="1"/>
</dbReference>
<dbReference type="Gene3D" id="3.30.450.40">
    <property type="match status" value="1"/>
</dbReference>
<dbReference type="SMART" id="SM00220">
    <property type="entry name" value="S_TKc"/>
    <property type="match status" value="1"/>
</dbReference>
<dbReference type="InterPro" id="IPR029016">
    <property type="entry name" value="GAF-like_dom_sf"/>
</dbReference>
<dbReference type="Pfam" id="PF07714">
    <property type="entry name" value="PK_Tyr_Ser-Thr"/>
    <property type="match status" value="1"/>
</dbReference>
<proteinExistence type="inferred from homology"/>
<dbReference type="InterPro" id="IPR027417">
    <property type="entry name" value="P-loop_NTPase"/>
</dbReference>
<feature type="compositionally biased region" description="Low complexity" evidence="6">
    <location>
        <begin position="444"/>
        <end position="457"/>
    </location>
</feature>
<dbReference type="InterPro" id="IPR003661">
    <property type="entry name" value="HisK_dim/P_dom"/>
</dbReference>
<dbReference type="InterPro" id="IPR000719">
    <property type="entry name" value="Prot_kinase_dom"/>
</dbReference>
<dbReference type="SUPFAM" id="SSF56112">
    <property type="entry name" value="Protein kinase-like (PK-like)"/>
    <property type="match status" value="1"/>
</dbReference>
<feature type="region of interest" description="Disordered" evidence="6">
    <location>
        <begin position="419"/>
        <end position="479"/>
    </location>
</feature>
<dbReference type="FunFam" id="3.30.565.10:FF:000010">
    <property type="entry name" value="Sensor histidine kinase RcsC"/>
    <property type="match status" value="1"/>
</dbReference>
<feature type="region of interest" description="Disordered" evidence="6">
    <location>
        <begin position="496"/>
        <end position="528"/>
    </location>
</feature>
<dbReference type="Gene3D" id="1.10.510.10">
    <property type="entry name" value="Transferase(Phosphotransferase) domain 1"/>
    <property type="match status" value="1"/>
</dbReference>
<dbReference type="CDD" id="cd00082">
    <property type="entry name" value="HisKA"/>
    <property type="match status" value="1"/>
</dbReference>
<dbReference type="GO" id="GO:0000155">
    <property type="term" value="F:phosphorelay sensor kinase activity"/>
    <property type="evidence" value="ECO:0007669"/>
    <property type="project" value="InterPro"/>
</dbReference>
<dbReference type="SMART" id="SM00387">
    <property type="entry name" value="HATPase_c"/>
    <property type="match status" value="1"/>
</dbReference>
<dbReference type="InterPro" id="IPR011006">
    <property type="entry name" value="CheY-like_superfamily"/>
</dbReference>
<accession>M2PX73</accession>
<evidence type="ECO:0000313" key="10">
    <source>
        <dbReference type="EMBL" id="EMD41424.1"/>
    </source>
</evidence>
<feature type="modified residue" description="4-aspartylphosphate" evidence="5">
    <location>
        <position position="2258"/>
    </location>
</feature>
<evidence type="ECO:0000256" key="6">
    <source>
        <dbReference type="SAM" id="MobiDB-lite"/>
    </source>
</evidence>
<dbReference type="SUPFAM" id="SSF52540">
    <property type="entry name" value="P-loop containing nucleoside triphosphate hydrolases"/>
    <property type="match status" value="1"/>
</dbReference>
<name>M2PX73_CERS8</name>
<dbReference type="PANTHER" id="PTHR45339">
    <property type="entry name" value="HYBRID SIGNAL TRANSDUCTION HISTIDINE KINASE J"/>
    <property type="match status" value="1"/>
</dbReference>
<dbReference type="Proteomes" id="UP000016930">
    <property type="component" value="Unassembled WGS sequence"/>
</dbReference>
<dbReference type="SUPFAM" id="SSF52172">
    <property type="entry name" value="CheY-like"/>
    <property type="match status" value="1"/>
</dbReference>
<evidence type="ECO:0000259" key="9">
    <source>
        <dbReference type="PROSITE" id="PS50110"/>
    </source>
</evidence>
<evidence type="ECO:0000256" key="4">
    <source>
        <dbReference type="ARBA" id="ARBA00022777"/>
    </source>
</evidence>
<dbReference type="Gene3D" id="3.40.50.2300">
    <property type="match status" value="1"/>
</dbReference>
<gene>
    <name evidence="10" type="ORF">CERSUDRAFT_110006</name>
</gene>
<dbReference type="InterPro" id="IPR001245">
    <property type="entry name" value="Ser-Thr/Tyr_kinase_cat_dom"/>
</dbReference>
<dbReference type="SMART" id="SM00065">
    <property type="entry name" value="GAF"/>
    <property type="match status" value="1"/>
</dbReference>
<dbReference type="PROSITE" id="PS50109">
    <property type="entry name" value="HIS_KIN"/>
    <property type="match status" value="1"/>
</dbReference>
<dbReference type="InterPro" id="IPR003594">
    <property type="entry name" value="HATPase_dom"/>
</dbReference>
<dbReference type="InterPro" id="IPR003018">
    <property type="entry name" value="GAF"/>
</dbReference>
<dbReference type="Pfam" id="PF02518">
    <property type="entry name" value="HATPase_c"/>
    <property type="match status" value="1"/>
</dbReference>
<dbReference type="InterPro" id="IPR036097">
    <property type="entry name" value="HisK_dim/P_sf"/>
</dbReference>
<reference evidence="10 11" key="1">
    <citation type="journal article" date="2012" name="Proc. Natl. Acad. Sci. U.S.A.">
        <title>Comparative genomics of Ceriporiopsis subvermispora and Phanerochaete chrysosporium provide insight into selective ligninolysis.</title>
        <authorList>
            <person name="Fernandez-Fueyo E."/>
            <person name="Ruiz-Duenas F.J."/>
            <person name="Ferreira P."/>
            <person name="Floudas D."/>
            <person name="Hibbett D.S."/>
            <person name="Canessa P."/>
            <person name="Larrondo L.F."/>
            <person name="James T.Y."/>
            <person name="Seelenfreund D."/>
            <person name="Lobos S."/>
            <person name="Polanco R."/>
            <person name="Tello M."/>
            <person name="Honda Y."/>
            <person name="Watanabe T."/>
            <person name="Watanabe T."/>
            <person name="Ryu J.S."/>
            <person name="Kubicek C.P."/>
            <person name="Schmoll M."/>
            <person name="Gaskell J."/>
            <person name="Hammel K.E."/>
            <person name="St John F.J."/>
            <person name="Vanden Wymelenberg A."/>
            <person name="Sabat G."/>
            <person name="Splinter BonDurant S."/>
            <person name="Syed K."/>
            <person name="Yadav J.S."/>
            <person name="Doddapaneni H."/>
            <person name="Subramanian V."/>
            <person name="Lavin J.L."/>
            <person name="Oguiza J.A."/>
            <person name="Perez G."/>
            <person name="Pisabarro A.G."/>
            <person name="Ramirez L."/>
            <person name="Santoyo F."/>
            <person name="Master E."/>
            <person name="Coutinho P.M."/>
            <person name="Henrissat B."/>
            <person name="Lombard V."/>
            <person name="Magnuson J.K."/>
            <person name="Kuees U."/>
            <person name="Hori C."/>
            <person name="Igarashi K."/>
            <person name="Samejima M."/>
            <person name="Held B.W."/>
            <person name="Barry K.W."/>
            <person name="LaButti K.M."/>
            <person name="Lapidus A."/>
            <person name="Lindquist E.A."/>
            <person name="Lucas S.M."/>
            <person name="Riley R."/>
            <person name="Salamov A.A."/>
            <person name="Hoffmeister D."/>
            <person name="Schwenk D."/>
            <person name="Hadar Y."/>
            <person name="Yarden O."/>
            <person name="de Vries R.P."/>
            <person name="Wiebenga A."/>
            <person name="Stenlid J."/>
            <person name="Eastwood D."/>
            <person name="Grigoriev I.V."/>
            <person name="Berka R.M."/>
            <person name="Blanchette R.A."/>
            <person name="Kersten P."/>
            <person name="Martinez A.T."/>
            <person name="Vicuna R."/>
            <person name="Cullen D."/>
        </authorList>
    </citation>
    <scope>NUCLEOTIDE SEQUENCE [LARGE SCALE GENOMIC DNA]</scope>
    <source>
        <strain evidence="10 11">B</strain>
    </source>
</reference>
<dbReference type="Pfam" id="PF00512">
    <property type="entry name" value="HisKA"/>
    <property type="match status" value="1"/>
</dbReference>
<dbReference type="InterPro" id="IPR004358">
    <property type="entry name" value="Sig_transdc_His_kin-like_C"/>
</dbReference>
<evidence type="ECO:0000256" key="2">
    <source>
        <dbReference type="ARBA" id="ARBA00022553"/>
    </source>
</evidence>
<feature type="compositionally biased region" description="Low complexity" evidence="6">
    <location>
        <begin position="507"/>
        <end position="517"/>
    </location>
</feature>
<comment type="similarity">
    <text evidence="1">Belongs to the protein kinase superfamily. TKL Ser/Thr protein kinase family. ROCO subfamily.</text>
</comment>
<dbReference type="CDD" id="cd16922">
    <property type="entry name" value="HATPase_EvgS-ArcB-TorS-like"/>
    <property type="match status" value="1"/>
</dbReference>
<keyword evidence="2 5" id="KW-0597">Phosphoprotein</keyword>
<dbReference type="HOGENOM" id="CLU_000400_0_0_1"/>
<feature type="compositionally biased region" description="Polar residues" evidence="6">
    <location>
        <begin position="458"/>
        <end position="470"/>
    </location>
</feature>
<feature type="domain" description="Protein kinase" evidence="7">
    <location>
        <begin position="25"/>
        <end position="348"/>
    </location>
</feature>
<dbReference type="EMBL" id="KB445791">
    <property type="protein sequence ID" value="EMD41424.1"/>
    <property type="molecule type" value="Genomic_DNA"/>
</dbReference>
<dbReference type="SMART" id="SM00448">
    <property type="entry name" value="REC"/>
    <property type="match status" value="1"/>
</dbReference>
<dbReference type="Pfam" id="PF00072">
    <property type="entry name" value="Response_reg"/>
    <property type="match status" value="1"/>
</dbReference>
<dbReference type="InterPro" id="IPR011009">
    <property type="entry name" value="Kinase-like_dom_sf"/>
</dbReference>
<evidence type="ECO:0000256" key="1">
    <source>
        <dbReference type="ARBA" id="ARBA00008171"/>
    </source>
</evidence>
<dbReference type="PROSITE" id="PS50110">
    <property type="entry name" value="RESPONSE_REGULATORY"/>
    <property type="match status" value="1"/>
</dbReference>
<keyword evidence="11" id="KW-1185">Reference proteome</keyword>
<dbReference type="PROSITE" id="PS50011">
    <property type="entry name" value="PROTEIN_KINASE_DOM"/>
    <property type="match status" value="1"/>
</dbReference>
<keyword evidence="4 10" id="KW-0418">Kinase</keyword>
<evidence type="ECO:0000256" key="5">
    <source>
        <dbReference type="PROSITE-ProRule" id="PRU00169"/>
    </source>
</evidence>
<dbReference type="PRINTS" id="PR00344">
    <property type="entry name" value="BCTRLSENSOR"/>
</dbReference>
<dbReference type="PANTHER" id="PTHR45339:SF5">
    <property type="entry name" value="HISTIDINE KINASE"/>
    <property type="match status" value="1"/>
</dbReference>
<dbReference type="STRING" id="914234.M2PX73"/>
<keyword evidence="3" id="KW-0808">Transferase</keyword>
<dbReference type="Gene3D" id="1.10.287.130">
    <property type="match status" value="1"/>
</dbReference>
<dbReference type="InterPro" id="IPR041664">
    <property type="entry name" value="AAA_16"/>
</dbReference>
<dbReference type="Gene3D" id="3.30.565.10">
    <property type="entry name" value="Histidine kinase-like ATPase, C-terminal domain"/>
    <property type="match status" value="1"/>
</dbReference>
<evidence type="ECO:0000313" key="11">
    <source>
        <dbReference type="Proteomes" id="UP000016930"/>
    </source>
</evidence>
<dbReference type="GO" id="GO:0005524">
    <property type="term" value="F:ATP binding"/>
    <property type="evidence" value="ECO:0007669"/>
    <property type="project" value="InterPro"/>
</dbReference>
<dbReference type="CDD" id="cd17546">
    <property type="entry name" value="REC_hyHK_CKI1_RcsC-like"/>
    <property type="match status" value="1"/>
</dbReference>
<protein>
    <submittedName>
        <fullName evidence="10">Histidine kinase</fullName>
    </submittedName>
</protein>
<evidence type="ECO:0000259" key="8">
    <source>
        <dbReference type="PROSITE" id="PS50109"/>
    </source>
</evidence>